<feature type="region of interest" description="Disordered" evidence="1">
    <location>
        <begin position="72"/>
        <end position="174"/>
    </location>
</feature>
<sequence length="174" mass="19231">YSTSLLLKIFLHNLYQKTIIPILIFFSFSQLFTMRWTLLVFLGCYLYPLVVAAPQPQDTSSQTVNENTVEEESIAAIAQTPGRLPEETSTKGSGEEEFSETHGVEEETSASVQETFVTGRVVNEPPVEEQTPEEVEVSEPTKQDQSSEKPADAVTTESNVSNKPVEVSVTTETP</sequence>
<feature type="non-terminal residue" evidence="3">
    <location>
        <position position="1"/>
    </location>
</feature>
<dbReference type="AlphaFoldDB" id="A0A1B6GU89"/>
<evidence type="ECO:0000313" key="3">
    <source>
        <dbReference type="EMBL" id="JAS66010.1"/>
    </source>
</evidence>
<feature type="non-terminal residue" evidence="3">
    <location>
        <position position="174"/>
    </location>
</feature>
<keyword evidence="2" id="KW-0472">Membrane</keyword>
<proteinExistence type="predicted"/>
<accession>A0A1B6GU89</accession>
<name>A0A1B6GU89_9HEMI</name>
<feature type="compositionally biased region" description="Basic and acidic residues" evidence="1">
    <location>
        <begin position="139"/>
        <end position="151"/>
    </location>
</feature>
<gene>
    <name evidence="3" type="ORF">g.30318</name>
</gene>
<organism evidence="3">
    <name type="scientific">Cuerna arida</name>
    <dbReference type="NCBI Taxonomy" id="1464854"/>
    <lineage>
        <taxon>Eukaryota</taxon>
        <taxon>Metazoa</taxon>
        <taxon>Ecdysozoa</taxon>
        <taxon>Arthropoda</taxon>
        <taxon>Hexapoda</taxon>
        <taxon>Insecta</taxon>
        <taxon>Pterygota</taxon>
        <taxon>Neoptera</taxon>
        <taxon>Paraneoptera</taxon>
        <taxon>Hemiptera</taxon>
        <taxon>Auchenorrhyncha</taxon>
        <taxon>Membracoidea</taxon>
        <taxon>Cicadellidae</taxon>
        <taxon>Cicadellinae</taxon>
        <taxon>Proconiini</taxon>
        <taxon>Cuerna</taxon>
    </lineage>
</organism>
<keyword evidence="2" id="KW-0812">Transmembrane</keyword>
<keyword evidence="2" id="KW-1133">Transmembrane helix</keyword>
<protein>
    <submittedName>
        <fullName evidence="3">Uncharacterized protein</fullName>
    </submittedName>
</protein>
<evidence type="ECO:0000256" key="1">
    <source>
        <dbReference type="SAM" id="MobiDB-lite"/>
    </source>
</evidence>
<feature type="compositionally biased region" description="Polar residues" evidence="1">
    <location>
        <begin position="155"/>
        <end position="174"/>
    </location>
</feature>
<reference evidence="3" key="1">
    <citation type="submission" date="2015-11" db="EMBL/GenBank/DDBJ databases">
        <title>De novo transcriptome assembly of four potential Pierce s Disease insect vectors from Arizona vineyards.</title>
        <authorList>
            <person name="Tassone E.E."/>
        </authorList>
    </citation>
    <scope>NUCLEOTIDE SEQUENCE</scope>
</reference>
<evidence type="ECO:0000256" key="2">
    <source>
        <dbReference type="SAM" id="Phobius"/>
    </source>
</evidence>
<feature type="compositionally biased region" description="Acidic residues" evidence="1">
    <location>
        <begin position="126"/>
        <end position="137"/>
    </location>
</feature>
<dbReference type="EMBL" id="GECZ01003759">
    <property type="protein sequence ID" value="JAS66010.1"/>
    <property type="molecule type" value="Transcribed_RNA"/>
</dbReference>
<feature type="transmembrane region" description="Helical" evidence="2">
    <location>
        <begin position="20"/>
        <end position="47"/>
    </location>
</feature>